<proteinExistence type="predicted"/>
<evidence type="ECO:0000313" key="1">
    <source>
        <dbReference type="EMBL" id="EUJ53839.1"/>
    </source>
</evidence>
<dbReference type="InterPro" id="IPR001387">
    <property type="entry name" value="Cro/C1-type_HTH"/>
</dbReference>
<dbReference type="RefSeq" id="WP_036063701.1">
    <property type="nucleotide sequence ID" value="NZ_AODM01000037.1"/>
</dbReference>
<accession>W7DLM5</accession>
<protein>
    <submittedName>
        <fullName evidence="1">Phage protein</fullName>
    </submittedName>
</protein>
<dbReference type="InterPro" id="IPR010982">
    <property type="entry name" value="Lambda_DNA-bd_dom_sf"/>
</dbReference>
<dbReference type="PATRIC" id="fig|1265822.4.peg.2134"/>
<dbReference type="SUPFAM" id="SSF47413">
    <property type="entry name" value="lambda repressor-like DNA-binding domains"/>
    <property type="match status" value="1"/>
</dbReference>
<name>W7DLM5_9LIST</name>
<dbReference type="CDD" id="cd00093">
    <property type="entry name" value="HTH_XRE"/>
    <property type="match status" value="1"/>
</dbReference>
<dbReference type="Gene3D" id="1.10.260.40">
    <property type="entry name" value="lambda repressor-like DNA-binding domains"/>
    <property type="match status" value="1"/>
</dbReference>
<organism evidence="1 2">
    <name type="scientific">Listeria fleischmannii FSL S10-1203</name>
    <dbReference type="NCBI Taxonomy" id="1265822"/>
    <lineage>
        <taxon>Bacteria</taxon>
        <taxon>Bacillati</taxon>
        <taxon>Bacillota</taxon>
        <taxon>Bacilli</taxon>
        <taxon>Bacillales</taxon>
        <taxon>Listeriaceae</taxon>
        <taxon>Listeria</taxon>
    </lineage>
</organism>
<comment type="caution">
    <text evidence="1">The sequence shown here is derived from an EMBL/GenBank/DDBJ whole genome shotgun (WGS) entry which is preliminary data.</text>
</comment>
<dbReference type="EMBL" id="AODM01000037">
    <property type="protein sequence ID" value="EUJ53839.1"/>
    <property type="molecule type" value="Genomic_DNA"/>
</dbReference>
<gene>
    <name evidence="1" type="ORF">MCOL2_10540</name>
</gene>
<reference evidence="1 2" key="1">
    <citation type="submission" date="2012-12" db="EMBL/GenBank/DDBJ databases">
        <title>Novel taxa of Listeriaceae from agricultural environments in the United States.</title>
        <authorList>
            <person name="den Bakker H.C."/>
            <person name="Allred A."/>
            <person name="Warchocki S."/>
            <person name="Wright E.M."/>
            <person name="Burrell A."/>
            <person name="Nightingale K.K."/>
            <person name="Kephart D."/>
            <person name="Wiedmann M."/>
        </authorList>
    </citation>
    <scope>NUCLEOTIDE SEQUENCE [LARGE SCALE GENOMIC DNA]</scope>
    <source>
        <strain evidence="1 2">FSL S10-1203</strain>
    </source>
</reference>
<dbReference type="Proteomes" id="UP000019241">
    <property type="component" value="Unassembled WGS sequence"/>
</dbReference>
<dbReference type="AlphaFoldDB" id="W7DLM5"/>
<dbReference type="GO" id="GO:0003677">
    <property type="term" value="F:DNA binding"/>
    <property type="evidence" value="ECO:0007669"/>
    <property type="project" value="InterPro"/>
</dbReference>
<sequence length="175" mass="20031">MLKNSARAAEALQVLKEEGYRINEIANELHVSRQHIGNIANGKRNMPQDIAQESLHQFENGVFALAVLNEFSDNQTPPALQGRCLDHHRMSLLSLLGKESDDVETQKDSLIQVISKPPETLNRNEIEEVERFLLEIVDLYAITANTLANMSSNYKFSVKKLFKKRMPTWKLWGWL</sequence>
<evidence type="ECO:0000313" key="2">
    <source>
        <dbReference type="Proteomes" id="UP000019241"/>
    </source>
</evidence>